<dbReference type="PANTHER" id="PTHR30540:SF83">
    <property type="entry name" value="K+ POTASSIUM TRANSPORTER"/>
    <property type="match status" value="1"/>
</dbReference>
<evidence type="ECO:0000256" key="1">
    <source>
        <dbReference type="SAM" id="Phobius"/>
    </source>
</evidence>
<feature type="transmembrane region" description="Helical" evidence="1">
    <location>
        <begin position="12"/>
        <end position="32"/>
    </location>
</feature>
<gene>
    <name evidence="3" type="ORF">GPM918_LOCUS4227</name>
    <name evidence="4" type="ORF">SRO942_LOCUS4227</name>
</gene>
<accession>A0A813TW07</accession>
<keyword evidence="5" id="KW-1185">Reference proteome</keyword>
<dbReference type="EMBL" id="CAJOBC010000561">
    <property type="protein sequence ID" value="CAF3600787.1"/>
    <property type="molecule type" value="Genomic_DNA"/>
</dbReference>
<organism evidence="3 5">
    <name type="scientific">Didymodactylos carnosus</name>
    <dbReference type="NCBI Taxonomy" id="1234261"/>
    <lineage>
        <taxon>Eukaryota</taxon>
        <taxon>Metazoa</taxon>
        <taxon>Spiralia</taxon>
        <taxon>Gnathifera</taxon>
        <taxon>Rotifera</taxon>
        <taxon>Eurotatoria</taxon>
        <taxon>Bdelloidea</taxon>
        <taxon>Philodinida</taxon>
        <taxon>Philodinidae</taxon>
        <taxon>Didymodactylos</taxon>
    </lineage>
</organism>
<evidence type="ECO:0000259" key="2">
    <source>
        <dbReference type="Pfam" id="PF22776"/>
    </source>
</evidence>
<dbReference type="OrthoDB" id="10170505at2759"/>
<keyword evidence="1" id="KW-0812">Transmembrane</keyword>
<keyword evidence="1" id="KW-1133">Transmembrane helix</keyword>
<dbReference type="EMBL" id="CAJNOQ010000561">
    <property type="protein sequence ID" value="CAF0814776.1"/>
    <property type="molecule type" value="Genomic_DNA"/>
</dbReference>
<comment type="caution">
    <text evidence="3">The sequence shown here is derived from an EMBL/GenBank/DDBJ whole genome shotgun (WGS) entry which is preliminary data.</text>
</comment>
<reference evidence="3" key="1">
    <citation type="submission" date="2021-02" db="EMBL/GenBank/DDBJ databases">
        <authorList>
            <person name="Nowell W R."/>
        </authorList>
    </citation>
    <scope>NUCLEOTIDE SEQUENCE</scope>
</reference>
<dbReference type="Proteomes" id="UP000663829">
    <property type="component" value="Unassembled WGS sequence"/>
</dbReference>
<keyword evidence="1" id="KW-0472">Membrane</keyword>
<dbReference type="GO" id="GO:0015079">
    <property type="term" value="F:potassium ion transmembrane transporter activity"/>
    <property type="evidence" value="ECO:0007669"/>
    <property type="project" value="InterPro"/>
</dbReference>
<evidence type="ECO:0000313" key="5">
    <source>
        <dbReference type="Proteomes" id="UP000663829"/>
    </source>
</evidence>
<feature type="domain" description="K+ potassium transporter C-terminal" evidence="2">
    <location>
        <begin position="128"/>
        <end position="283"/>
    </location>
</feature>
<dbReference type="Pfam" id="PF22776">
    <property type="entry name" value="K_trans_C"/>
    <property type="match status" value="1"/>
</dbReference>
<evidence type="ECO:0000313" key="3">
    <source>
        <dbReference type="EMBL" id="CAF0814776.1"/>
    </source>
</evidence>
<dbReference type="InterPro" id="IPR003855">
    <property type="entry name" value="K+_transporter"/>
</dbReference>
<proteinExistence type="predicted"/>
<protein>
    <recommendedName>
        <fullName evidence="2">K+ potassium transporter C-terminal domain-containing protein</fullName>
    </recommendedName>
</protein>
<dbReference type="GO" id="GO:0016020">
    <property type="term" value="C:membrane"/>
    <property type="evidence" value="ECO:0007669"/>
    <property type="project" value="InterPro"/>
</dbReference>
<dbReference type="Proteomes" id="UP000681722">
    <property type="component" value="Unassembled WGS sequence"/>
</dbReference>
<dbReference type="InterPro" id="IPR053952">
    <property type="entry name" value="K_trans_C"/>
</dbReference>
<dbReference type="AlphaFoldDB" id="A0A813TW07"/>
<dbReference type="PANTHER" id="PTHR30540">
    <property type="entry name" value="OSMOTIC STRESS POTASSIUM TRANSPORTER"/>
    <property type="match status" value="1"/>
</dbReference>
<sequence>MRQRGYHLYDGSAWIAILIALIFFVIGFSWYYGQERLKNYMNVQSTTASLNDLPMRFGLRTQRLKSVSVADNQRFDIQNISDDDDSPPSPHNQVYSRISVLTNVPFSSSQNQIELHGLGEQISVSVTPGVGCFLTHNRRQTPHVFENHVQLLHSVPQVIIFLRIQYARVPVVVQDKRLLIKLYGNIYHISATFGYAEMKKKSVYKDILLLAKELYQLPIPEDEAKITFFISNQTITVSKKGWRSWVTRWPLYIYSIQKSLVSGESINIRMNAKNTVQIGILAEL</sequence>
<name>A0A813TW07_9BILA</name>
<evidence type="ECO:0000313" key="4">
    <source>
        <dbReference type="EMBL" id="CAF3600787.1"/>
    </source>
</evidence>